<dbReference type="EnsemblMetazoa" id="AALB004682-RA">
    <property type="protein sequence ID" value="AALB004682-PA"/>
    <property type="gene ID" value="AALB004682"/>
</dbReference>
<feature type="region of interest" description="Disordered" evidence="1">
    <location>
        <begin position="97"/>
        <end position="116"/>
    </location>
</feature>
<feature type="region of interest" description="Disordered" evidence="1">
    <location>
        <begin position="56"/>
        <end position="86"/>
    </location>
</feature>
<dbReference type="Proteomes" id="UP000069272">
    <property type="component" value="Chromosome 3L"/>
</dbReference>
<organism evidence="2 3">
    <name type="scientific">Anopheles albimanus</name>
    <name type="common">New world malaria mosquito</name>
    <dbReference type="NCBI Taxonomy" id="7167"/>
    <lineage>
        <taxon>Eukaryota</taxon>
        <taxon>Metazoa</taxon>
        <taxon>Ecdysozoa</taxon>
        <taxon>Arthropoda</taxon>
        <taxon>Hexapoda</taxon>
        <taxon>Insecta</taxon>
        <taxon>Pterygota</taxon>
        <taxon>Neoptera</taxon>
        <taxon>Endopterygota</taxon>
        <taxon>Diptera</taxon>
        <taxon>Nematocera</taxon>
        <taxon>Culicoidea</taxon>
        <taxon>Culicidae</taxon>
        <taxon>Anophelinae</taxon>
        <taxon>Anopheles</taxon>
    </lineage>
</organism>
<dbReference type="AlphaFoldDB" id="A0A182FDU1"/>
<protein>
    <submittedName>
        <fullName evidence="2">Uncharacterized protein</fullName>
    </submittedName>
</protein>
<evidence type="ECO:0000313" key="3">
    <source>
        <dbReference type="Proteomes" id="UP000069272"/>
    </source>
</evidence>
<sequence length="164" mass="18039">MSMISSVIRDIIIDRSTRLSGAEWPDCALMLPEQQHKQQQQHRSPQMVNNVVDLQHQSGSLGGSRRSPVSQQGEPKDGQRRGHAFDEDVVRCGSEFGLQSHGNISSNTSIPPVHERSVSGALCGQPEQRSSTPTPHVAKVTSLGTRLTVAWGLDGLAERRTRRR</sequence>
<reference evidence="2" key="2">
    <citation type="submission" date="2022-08" db="UniProtKB">
        <authorList>
            <consortium name="EnsemblMetazoa"/>
        </authorList>
    </citation>
    <scope>IDENTIFICATION</scope>
    <source>
        <strain evidence="2">STECLA/ALBI9_A</strain>
    </source>
</reference>
<feature type="compositionally biased region" description="Polar residues" evidence="1">
    <location>
        <begin position="100"/>
        <end position="110"/>
    </location>
</feature>
<dbReference type="VEuPathDB" id="VectorBase:AALB004682"/>
<name>A0A182FDU1_ANOAL</name>
<evidence type="ECO:0000256" key="1">
    <source>
        <dbReference type="SAM" id="MobiDB-lite"/>
    </source>
</evidence>
<reference evidence="2 3" key="1">
    <citation type="journal article" date="2017" name="G3 (Bethesda)">
        <title>The Physical Genome Mapping of Anopheles albimanus Corrected Scaffold Misassemblies and Identified Interarm Rearrangements in Genus Anopheles.</title>
        <authorList>
            <person name="Artemov G.N."/>
            <person name="Peery A.N."/>
            <person name="Jiang X."/>
            <person name="Tu Z."/>
            <person name="Stegniy V.N."/>
            <person name="Sharakhova M.V."/>
            <person name="Sharakhov I.V."/>
        </authorList>
    </citation>
    <scope>NUCLEOTIDE SEQUENCE [LARGE SCALE GENOMIC DNA]</scope>
    <source>
        <strain evidence="2 3">ALBI9_A</strain>
    </source>
</reference>
<keyword evidence="3" id="KW-1185">Reference proteome</keyword>
<feature type="compositionally biased region" description="Basic and acidic residues" evidence="1">
    <location>
        <begin position="74"/>
        <end position="86"/>
    </location>
</feature>
<accession>A0A182FDU1</accession>
<evidence type="ECO:0000313" key="2">
    <source>
        <dbReference type="EnsemblMetazoa" id="AALB004682-PA"/>
    </source>
</evidence>
<proteinExistence type="predicted"/>